<feature type="transmembrane region" description="Helical" evidence="1">
    <location>
        <begin position="9"/>
        <end position="29"/>
    </location>
</feature>
<dbReference type="AlphaFoldDB" id="A0A8D8NNC5"/>
<sequence>MASVTSDRWFVRLAPSVGCIISSMVYIFFSIKTTSSCPAMTMTWQNVLLAQEGFFQLVCLSCCSNPSRAGRGRSCSTSCSACSYDSPPSDRRFLRLRNSPSSIDWIASSSRLSRSSAGLRSSISITSPWSSNLSLW</sequence>
<name>A0A8D8NNC5_CULPI</name>
<accession>A0A8D8NNC5</accession>
<keyword evidence="1" id="KW-1133">Transmembrane helix</keyword>
<evidence type="ECO:0000256" key="1">
    <source>
        <dbReference type="SAM" id="Phobius"/>
    </source>
</evidence>
<keyword evidence="1" id="KW-0812">Transmembrane</keyword>
<evidence type="ECO:0000313" key="2">
    <source>
        <dbReference type="EMBL" id="CAG6571524.1"/>
    </source>
</evidence>
<protein>
    <submittedName>
        <fullName evidence="2">(northern house mosquito) hypothetical protein</fullName>
    </submittedName>
</protein>
<keyword evidence="1" id="KW-0472">Membrane</keyword>
<dbReference type="EMBL" id="HBUE01286105">
    <property type="protein sequence ID" value="CAG6571524.1"/>
    <property type="molecule type" value="Transcribed_RNA"/>
</dbReference>
<organism evidence="2">
    <name type="scientific">Culex pipiens</name>
    <name type="common">House mosquito</name>
    <dbReference type="NCBI Taxonomy" id="7175"/>
    <lineage>
        <taxon>Eukaryota</taxon>
        <taxon>Metazoa</taxon>
        <taxon>Ecdysozoa</taxon>
        <taxon>Arthropoda</taxon>
        <taxon>Hexapoda</taxon>
        <taxon>Insecta</taxon>
        <taxon>Pterygota</taxon>
        <taxon>Neoptera</taxon>
        <taxon>Endopterygota</taxon>
        <taxon>Diptera</taxon>
        <taxon>Nematocera</taxon>
        <taxon>Culicoidea</taxon>
        <taxon>Culicidae</taxon>
        <taxon>Culicinae</taxon>
        <taxon>Culicini</taxon>
        <taxon>Culex</taxon>
        <taxon>Culex</taxon>
    </lineage>
</organism>
<reference evidence="2" key="1">
    <citation type="submission" date="2021-05" db="EMBL/GenBank/DDBJ databases">
        <authorList>
            <person name="Alioto T."/>
            <person name="Alioto T."/>
            <person name="Gomez Garrido J."/>
        </authorList>
    </citation>
    <scope>NUCLEOTIDE SEQUENCE</scope>
</reference>
<proteinExistence type="predicted"/>